<protein>
    <submittedName>
        <fullName evidence="1">Uncharacterized protein</fullName>
    </submittedName>
</protein>
<proteinExistence type="predicted"/>
<sequence length="81" mass="9190">MRIWWVIPTRTHANVAFKHPSLIMFCSHIGYVDLPPLTLSSSTGRRPRGCHCLACFDNKSNDLSFCVGKFLLLTAVMQPFH</sequence>
<dbReference type="EMBL" id="GGEC01075074">
    <property type="protein sequence ID" value="MBX55558.1"/>
    <property type="molecule type" value="Transcribed_RNA"/>
</dbReference>
<dbReference type="AlphaFoldDB" id="A0A2P2PLF2"/>
<reference evidence="1" key="1">
    <citation type="submission" date="2018-02" db="EMBL/GenBank/DDBJ databases">
        <title>Rhizophora mucronata_Transcriptome.</title>
        <authorList>
            <person name="Meera S.P."/>
            <person name="Sreeshan A."/>
            <person name="Augustine A."/>
        </authorList>
    </citation>
    <scope>NUCLEOTIDE SEQUENCE</scope>
    <source>
        <tissue evidence="1">Leaf</tissue>
    </source>
</reference>
<evidence type="ECO:0000313" key="1">
    <source>
        <dbReference type="EMBL" id="MBX55558.1"/>
    </source>
</evidence>
<organism evidence="1">
    <name type="scientific">Rhizophora mucronata</name>
    <name type="common">Asiatic mangrove</name>
    <dbReference type="NCBI Taxonomy" id="61149"/>
    <lineage>
        <taxon>Eukaryota</taxon>
        <taxon>Viridiplantae</taxon>
        <taxon>Streptophyta</taxon>
        <taxon>Embryophyta</taxon>
        <taxon>Tracheophyta</taxon>
        <taxon>Spermatophyta</taxon>
        <taxon>Magnoliopsida</taxon>
        <taxon>eudicotyledons</taxon>
        <taxon>Gunneridae</taxon>
        <taxon>Pentapetalae</taxon>
        <taxon>rosids</taxon>
        <taxon>fabids</taxon>
        <taxon>Malpighiales</taxon>
        <taxon>Rhizophoraceae</taxon>
        <taxon>Rhizophora</taxon>
    </lineage>
</organism>
<name>A0A2P2PLF2_RHIMU</name>
<accession>A0A2P2PLF2</accession>